<evidence type="ECO:0000256" key="1">
    <source>
        <dbReference type="SAM" id="SignalP"/>
    </source>
</evidence>
<evidence type="ECO:0000313" key="3">
    <source>
        <dbReference type="Proteomes" id="UP001324993"/>
    </source>
</evidence>
<dbReference type="Proteomes" id="UP001324993">
    <property type="component" value="Chromosome"/>
</dbReference>
<dbReference type="RefSeq" id="WP_319832244.1">
    <property type="nucleotide sequence ID" value="NZ_CP138858.1"/>
</dbReference>
<keyword evidence="1" id="KW-0732">Signal</keyword>
<evidence type="ECO:0000313" key="2">
    <source>
        <dbReference type="EMBL" id="WPJ95355.1"/>
    </source>
</evidence>
<accession>A0ABZ0RGQ4</accession>
<dbReference type="EMBL" id="CP138858">
    <property type="protein sequence ID" value="WPJ95355.1"/>
    <property type="molecule type" value="Genomic_DNA"/>
</dbReference>
<gene>
    <name evidence="2" type="ORF">SH580_18195</name>
</gene>
<proteinExistence type="predicted"/>
<feature type="signal peptide" evidence="1">
    <location>
        <begin position="1"/>
        <end position="21"/>
    </location>
</feature>
<keyword evidence="3" id="KW-1185">Reference proteome</keyword>
<feature type="chain" id="PRO_5045663143" evidence="1">
    <location>
        <begin position="22"/>
        <end position="252"/>
    </location>
</feature>
<protein>
    <submittedName>
        <fullName evidence="2">Uncharacterized protein</fullName>
    </submittedName>
</protein>
<reference evidence="2 3" key="1">
    <citation type="submission" date="2023-11" db="EMBL/GenBank/DDBJ databases">
        <title>Coraliomargarita sp. nov., isolated from marine algae.</title>
        <authorList>
            <person name="Lee J.K."/>
            <person name="Baek J.H."/>
            <person name="Kim J.M."/>
            <person name="Choi D.G."/>
            <person name="Jeon C.O."/>
        </authorList>
    </citation>
    <scope>NUCLEOTIDE SEQUENCE [LARGE SCALE GENOMIC DNA]</scope>
    <source>
        <strain evidence="2 3">J2-16</strain>
    </source>
</reference>
<name>A0ABZ0RGQ4_9BACT</name>
<sequence>MSKTLSLLLGLLLSLSIHLHAQKADDTPQLKLDFQIYIWPHGGATLDQNASLAVSKEGELLPKYVGQRIGLLQGDQTILIPADKARLSKPITYSGPPPIRFIEYDSAPTGDQLPSIIAEVNPPASMTDGLFILFPESQSTVKYQILAVDTSQQKLSAGNTIIYNLTPSDIAIQVGETQMQMRAMASETVAINHLRDSKLPIQIAVESEQAGQWTLRYSTRKMIQPDSRLIFLIYNPQANKSLYRILTLNADD</sequence>
<organism evidence="2 3">
    <name type="scientific">Coraliomargarita algicola</name>
    <dbReference type="NCBI Taxonomy" id="3092156"/>
    <lineage>
        <taxon>Bacteria</taxon>
        <taxon>Pseudomonadati</taxon>
        <taxon>Verrucomicrobiota</taxon>
        <taxon>Opitutia</taxon>
        <taxon>Puniceicoccales</taxon>
        <taxon>Coraliomargaritaceae</taxon>
        <taxon>Coraliomargarita</taxon>
    </lineage>
</organism>